<sequence length="88" mass="9386">AHPEAPSWLTLGFGRGAVALRMLSCGEYLTLNSLGRRTGSYELSSFFSEGGAFSVFSGEEQMILHVKVTLGSPSTTSLMPKSAKEGRT</sequence>
<comment type="caution">
    <text evidence="1">The sequence shown here is derived from an EMBL/GenBank/DDBJ whole genome shotgun (WGS) entry which is preliminary data.</text>
</comment>
<organism evidence="1 2">
    <name type="scientific">Ensete ventricosum</name>
    <name type="common">Abyssinian banana</name>
    <name type="synonym">Musa ensete</name>
    <dbReference type="NCBI Taxonomy" id="4639"/>
    <lineage>
        <taxon>Eukaryota</taxon>
        <taxon>Viridiplantae</taxon>
        <taxon>Streptophyta</taxon>
        <taxon>Embryophyta</taxon>
        <taxon>Tracheophyta</taxon>
        <taxon>Spermatophyta</taxon>
        <taxon>Magnoliopsida</taxon>
        <taxon>Liliopsida</taxon>
        <taxon>Zingiberales</taxon>
        <taxon>Musaceae</taxon>
        <taxon>Ensete</taxon>
    </lineage>
</organism>
<feature type="non-terminal residue" evidence="1">
    <location>
        <position position="1"/>
    </location>
</feature>
<gene>
    <name evidence="1" type="ORF">B296_00000739</name>
</gene>
<evidence type="ECO:0000313" key="2">
    <source>
        <dbReference type="Proteomes" id="UP000287651"/>
    </source>
</evidence>
<dbReference type="Proteomes" id="UP000287651">
    <property type="component" value="Unassembled WGS sequence"/>
</dbReference>
<accession>A0A427B3P9</accession>
<dbReference type="AlphaFoldDB" id="A0A427B3P9"/>
<evidence type="ECO:0000313" key="1">
    <source>
        <dbReference type="EMBL" id="RRT83109.1"/>
    </source>
</evidence>
<proteinExistence type="predicted"/>
<dbReference type="EMBL" id="AMZH03000560">
    <property type="protein sequence ID" value="RRT83109.1"/>
    <property type="molecule type" value="Genomic_DNA"/>
</dbReference>
<protein>
    <submittedName>
        <fullName evidence="1">Uncharacterized protein</fullName>
    </submittedName>
</protein>
<name>A0A427B3P9_ENSVE</name>
<reference evidence="1 2" key="1">
    <citation type="journal article" date="2014" name="Agronomy (Basel)">
        <title>A Draft Genome Sequence for Ensete ventricosum, the Drought-Tolerant Tree Against Hunger.</title>
        <authorList>
            <person name="Harrison J."/>
            <person name="Moore K.A."/>
            <person name="Paszkiewicz K."/>
            <person name="Jones T."/>
            <person name="Grant M."/>
            <person name="Ambacheew D."/>
            <person name="Muzemil S."/>
            <person name="Studholme D.J."/>
        </authorList>
    </citation>
    <scope>NUCLEOTIDE SEQUENCE [LARGE SCALE GENOMIC DNA]</scope>
</reference>